<feature type="compositionally biased region" description="Low complexity" evidence="1">
    <location>
        <begin position="100"/>
        <end position="127"/>
    </location>
</feature>
<keyword evidence="2" id="KW-1133">Transmembrane helix</keyword>
<dbReference type="Proteomes" id="UP000323257">
    <property type="component" value="Unassembled WGS sequence"/>
</dbReference>
<keyword evidence="2" id="KW-0472">Membrane</keyword>
<evidence type="ECO:0000313" key="4">
    <source>
        <dbReference type="Proteomes" id="UP000323257"/>
    </source>
</evidence>
<evidence type="ECO:0000313" key="3">
    <source>
        <dbReference type="EMBL" id="TYP75365.1"/>
    </source>
</evidence>
<proteinExistence type="predicted"/>
<dbReference type="OrthoDB" id="2662662at2"/>
<evidence type="ECO:0000256" key="2">
    <source>
        <dbReference type="SAM" id="Phobius"/>
    </source>
</evidence>
<gene>
    <name evidence="3" type="ORF">BCM02_10441</name>
</gene>
<organism evidence="3 4">
    <name type="scientific">Paenibacillus methanolicus</name>
    <dbReference type="NCBI Taxonomy" id="582686"/>
    <lineage>
        <taxon>Bacteria</taxon>
        <taxon>Bacillati</taxon>
        <taxon>Bacillota</taxon>
        <taxon>Bacilli</taxon>
        <taxon>Bacillales</taxon>
        <taxon>Paenibacillaceae</taxon>
        <taxon>Paenibacillus</taxon>
    </lineage>
</organism>
<name>A0A5S5C7I1_9BACL</name>
<feature type="transmembrane region" description="Helical" evidence="2">
    <location>
        <begin position="12"/>
        <end position="31"/>
    </location>
</feature>
<keyword evidence="4" id="KW-1185">Reference proteome</keyword>
<feature type="region of interest" description="Disordered" evidence="1">
    <location>
        <begin position="76"/>
        <end position="180"/>
    </location>
</feature>
<keyword evidence="2" id="KW-0812">Transmembrane</keyword>
<sequence length="265" mass="27912">MILKMVSWLGKTVAAGLIISFLSIWTTGYVVNSYVETLLKQFNIPLEMKPIAMDGVWGALWGADPEVKSDAGALAAEAGQDEGGTADEGGPAKDGEKDASASTRTEASSGSGESEEANGSRTAAAEGEGSEGDQGGEASGEPLAVDAYGELPDGIVTDVGGGTGTKANSGATSEEDGTALDDAREGGVAMTTEEMSEAKNRISAEDKNELFDVMMKKLPQEAWQSISTMMENGLTEQEMTDVEQLFAQHLNREEYDRMTEILSKY</sequence>
<dbReference type="AlphaFoldDB" id="A0A5S5C7I1"/>
<reference evidence="3 4" key="1">
    <citation type="submission" date="2019-07" db="EMBL/GenBank/DDBJ databases">
        <title>Genomic Encyclopedia of Type Strains, Phase III (KMG-III): the genomes of soil and plant-associated and newly described type strains.</title>
        <authorList>
            <person name="Whitman W."/>
        </authorList>
    </citation>
    <scope>NUCLEOTIDE SEQUENCE [LARGE SCALE GENOMIC DNA]</scope>
    <source>
        <strain evidence="3 4">BL24</strain>
    </source>
</reference>
<protein>
    <submittedName>
        <fullName evidence="3">Uncharacterized protein</fullName>
    </submittedName>
</protein>
<comment type="caution">
    <text evidence="3">The sequence shown here is derived from an EMBL/GenBank/DDBJ whole genome shotgun (WGS) entry which is preliminary data.</text>
</comment>
<evidence type="ECO:0000256" key="1">
    <source>
        <dbReference type="SAM" id="MobiDB-lite"/>
    </source>
</evidence>
<dbReference type="EMBL" id="VNHS01000004">
    <property type="protein sequence ID" value="TYP75365.1"/>
    <property type="molecule type" value="Genomic_DNA"/>
</dbReference>
<accession>A0A5S5C7I1</accession>
<dbReference type="RefSeq" id="WP_148929310.1">
    <property type="nucleotide sequence ID" value="NZ_VNHS01000004.1"/>
</dbReference>
<feature type="compositionally biased region" description="Basic and acidic residues" evidence="1">
    <location>
        <begin position="90"/>
        <end position="99"/>
    </location>
</feature>